<sequence>MPPSVRTHLEGSAPRGSDVYFVISGVALCPPTPTRGAEDQEEEVRRILRTRAATWALQGRCQLASSFTRPSCVPRTDVAESGGPNREQERSTQKATLIHEKFYQGNQTEWGARNSGRTMNNSTCLSEELIWPPSVRYVLSTYTAVLLGLGLMLNGLALWVFCRRMRRWTETRVYMVNLAAADFCLLCALPFFLRSLQERAADTLFCQLSQGVYLANRYMSIGLVTAIAVDRYVAVRHPLRARGLRSPRRAAAVCAALWALVASSLGLRWALGVREGGFCFSTVSRQSSNTTVFSLLGFFLPLPVLVLCSVRVATALGQRPTAGPDQAEATRRATRMVWANLAVFVVCFLPFHMVLTVRAATSLSTPAVCHALLITGKLSDANCCLDAICYYFTAKEFQEASSLASMPTGKARRNQNSLCVTLA</sequence>
<dbReference type="GO" id="GO:0035025">
    <property type="term" value="P:positive regulation of Rho protein signal transduction"/>
    <property type="evidence" value="ECO:0007669"/>
    <property type="project" value="TreeGrafter"/>
</dbReference>
<keyword evidence="3 10" id="KW-0812">Transmembrane</keyword>
<feature type="transmembrane region" description="Helical" evidence="11">
    <location>
        <begin position="212"/>
        <end position="229"/>
    </location>
</feature>
<comment type="similarity">
    <text evidence="10">Belongs to the G-protein coupled receptor 1 family.</text>
</comment>
<dbReference type="PRINTS" id="PR00237">
    <property type="entry name" value="GPCRRHODOPSN"/>
</dbReference>
<protein>
    <submittedName>
        <fullName evidence="14">G-protein coupled receptor 35 isoform X1</fullName>
    </submittedName>
</protein>
<dbReference type="GO" id="GO:0004930">
    <property type="term" value="F:G protein-coupled receptor activity"/>
    <property type="evidence" value="ECO:0007669"/>
    <property type="project" value="UniProtKB-KW"/>
</dbReference>
<dbReference type="Proteomes" id="UP000261680">
    <property type="component" value="Unplaced"/>
</dbReference>
<dbReference type="SUPFAM" id="SSF81321">
    <property type="entry name" value="Family A G protein-coupled receptor-like"/>
    <property type="match status" value="1"/>
</dbReference>
<dbReference type="PROSITE" id="PS00237">
    <property type="entry name" value="G_PROTEIN_RECEP_F1_1"/>
    <property type="match status" value="1"/>
</dbReference>
<keyword evidence="7 10" id="KW-0675">Receptor</keyword>
<evidence type="ECO:0000256" key="7">
    <source>
        <dbReference type="ARBA" id="ARBA00023170"/>
    </source>
</evidence>
<feature type="transmembrane region" description="Helical" evidence="11">
    <location>
        <begin position="291"/>
        <end position="316"/>
    </location>
</feature>
<dbReference type="CTD" id="2859"/>
<evidence type="ECO:0000256" key="8">
    <source>
        <dbReference type="ARBA" id="ARBA00023180"/>
    </source>
</evidence>
<evidence type="ECO:0000256" key="2">
    <source>
        <dbReference type="ARBA" id="ARBA00022475"/>
    </source>
</evidence>
<dbReference type="RefSeq" id="XP_040494186.1">
    <property type="nucleotide sequence ID" value="XM_040638252.1"/>
</dbReference>
<feature type="transmembrane region" description="Helical" evidence="11">
    <location>
        <begin position="250"/>
        <end position="271"/>
    </location>
</feature>
<dbReference type="PRINTS" id="PR01157">
    <property type="entry name" value="P2YPURNOCPTR"/>
</dbReference>
<dbReference type="GO" id="GO:0007200">
    <property type="term" value="P:phospholipase C-activating G protein-coupled receptor signaling pathway"/>
    <property type="evidence" value="ECO:0007669"/>
    <property type="project" value="TreeGrafter"/>
</dbReference>
<evidence type="ECO:0000256" key="11">
    <source>
        <dbReference type="SAM" id="Phobius"/>
    </source>
</evidence>
<dbReference type="InterPro" id="IPR000276">
    <property type="entry name" value="GPCR_Rhodpsn"/>
</dbReference>
<dbReference type="GeneID" id="103662606"/>
<feature type="transmembrane region" description="Helical" evidence="11">
    <location>
        <begin position="173"/>
        <end position="192"/>
    </location>
</feature>
<accession>A0A8M1GEV8</accession>
<evidence type="ECO:0000256" key="5">
    <source>
        <dbReference type="ARBA" id="ARBA00023040"/>
    </source>
</evidence>
<keyword evidence="8" id="KW-0325">Glycoprotein</keyword>
<dbReference type="PANTHER" id="PTHR24232:SF54">
    <property type="entry name" value="G-PROTEIN COUPLED RECEPTOR 35"/>
    <property type="match status" value="1"/>
</dbReference>
<evidence type="ECO:0000256" key="4">
    <source>
        <dbReference type="ARBA" id="ARBA00022989"/>
    </source>
</evidence>
<gene>
    <name evidence="14" type="primary">GPR35</name>
</gene>
<feature type="domain" description="G-protein coupled receptors family 1 profile" evidence="12">
    <location>
        <begin position="153"/>
        <end position="390"/>
    </location>
</feature>
<dbReference type="AlphaFoldDB" id="A0A8M1GEV8"/>
<keyword evidence="5 10" id="KW-0297">G-protein coupled receptor</keyword>
<keyword evidence="6 11" id="KW-0472">Membrane</keyword>
<dbReference type="PANTHER" id="PTHR24232">
    <property type="entry name" value="G-PROTEIN COUPLED RECEPTOR"/>
    <property type="match status" value="1"/>
</dbReference>
<evidence type="ECO:0000313" key="13">
    <source>
        <dbReference type="Proteomes" id="UP000261680"/>
    </source>
</evidence>
<name>A0A8M1GEV8_URSMA</name>
<evidence type="ECO:0000256" key="3">
    <source>
        <dbReference type="ARBA" id="ARBA00022692"/>
    </source>
</evidence>
<reference evidence="14" key="1">
    <citation type="submission" date="2025-08" db="UniProtKB">
        <authorList>
            <consortium name="RefSeq"/>
        </authorList>
    </citation>
    <scope>IDENTIFICATION</scope>
    <source>
        <tissue evidence="14">Whole blood</tissue>
    </source>
</reference>
<dbReference type="GO" id="GO:0005886">
    <property type="term" value="C:plasma membrane"/>
    <property type="evidence" value="ECO:0007669"/>
    <property type="project" value="UniProtKB-SubCell"/>
</dbReference>
<proteinExistence type="inferred from homology"/>
<dbReference type="InterPro" id="IPR017452">
    <property type="entry name" value="GPCR_Rhodpsn_7TM"/>
</dbReference>
<keyword evidence="4 11" id="KW-1133">Transmembrane helix</keyword>
<keyword evidence="13" id="KW-1185">Reference proteome</keyword>
<feature type="transmembrane region" description="Helical" evidence="11">
    <location>
        <begin position="139"/>
        <end position="161"/>
    </location>
</feature>
<evidence type="ECO:0000256" key="6">
    <source>
        <dbReference type="ARBA" id="ARBA00023136"/>
    </source>
</evidence>
<evidence type="ECO:0000256" key="10">
    <source>
        <dbReference type="RuleBase" id="RU000688"/>
    </source>
</evidence>
<dbReference type="PROSITE" id="PS50262">
    <property type="entry name" value="G_PROTEIN_RECEP_F1_2"/>
    <property type="match status" value="1"/>
</dbReference>
<dbReference type="KEGG" id="umr:103662606"/>
<dbReference type="FunFam" id="1.20.1070.10:FF:000142">
    <property type="entry name" value="G protein-coupled receptor 55"/>
    <property type="match status" value="1"/>
</dbReference>
<dbReference type="Gene3D" id="1.20.1070.10">
    <property type="entry name" value="Rhodopsin 7-helix transmembrane proteins"/>
    <property type="match status" value="1"/>
</dbReference>
<evidence type="ECO:0000259" key="12">
    <source>
        <dbReference type="PROSITE" id="PS50262"/>
    </source>
</evidence>
<evidence type="ECO:0000313" key="14">
    <source>
        <dbReference type="RefSeq" id="XP_040494186.1"/>
    </source>
</evidence>
<keyword evidence="9 10" id="KW-0807">Transducer</keyword>
<dbReference type="Pfam" id="PF00001">
    <property type="entry name" value="7tm_1"/>
    <property type="match status" value="1"/>
</dbReference>
<evidence type="ECO:0000256" key="9">
    <source>
        <dbReference type="ARBA" id="ARBA00023224"/>
    </source>
</evidence>
<evidence type="ECO:0000256" key="1">
    <source>
        <dbReference type="ARBA" id="ARBA00004651"/>
    </source>
</evidence>
<dbReference type="OrthoDB" id="6086428at2759"/>
<keyword evidence="2" id="KW-1003">Cell membrane</keyword>
<feature type="transmembrane region" description="Helical" evidence="11">
    <location>
        <begin position="337"/>
        <end position="355"/>
    </location>
</feature>
<comment type="subcellular location">
    <subcellularLocation>
        <location evidence="1">Cell membrane</location>
        <topology evidence="1">Multi-pass membrane protein</topology>
    </subcellularLocation>
</comment>
<organism evidence="13 14">
    <name type="scientific">Ursus maritimus</name>
    <name type="common">Polar bear</name>
    <name type="synonym">Thalarctos maritimus</name>
    <dbReference type="NCBI Taxonomy" id="29073"/>
    <lineage>
        <taxon>Eukaryota</taxon>
        <taxon>Metazoa</taxon>
        <taxon>Chordata</taxon>
        <taxon>Craniata</taxon>
        <taxon>Vertebrata</taxon>
        <taxon>Euteleostomi</taxon>
        <taxon>Mammalia</taxon>
        <taxon>Eutheria</taxon>
        <taxon>Laurasiatheria</taxon>
        <taxon>Carnivora</taxon>
        <taxon>Caniformia</taxon>
        <taxon>Ursidae</taxon>
        <taxon>Ursus</taxon>
    </lineage>
</organism>